<keyword evidence="1" id="KW-0614">Plasmid</keyword>
<reference evidence="1" key="2">
    <citation type="submission" date="2009-12" db="EMBL/GenBank/DDBJ databases">
        <authorList>
            <person name="Summers A.O."/>
            <person name="Shearer J."/>
            <person name="Wireman J."/>
        </authorList>
    </citation>
    <scope>NUCLEOTIDE SEQUENCE</scope>
    <source>
        <strain evidence="1">CDC19</strain>
        <plasmid evidence="1">SAP024A</plasmid>
    </source>
</reference>
<geneLocation type="plasmid" evidence="1">
    <name>SAP024A</name>
</geneLocation>
<accession>D2JCX2</accession>
<organism evidence="1">
    <name type="scientific">Staphylococcus epidermidis</name>
    <dbReference type="NCBI Taxonomy" id="1282"/>
    <lineage>
        <taxon>Bacteria</taxon>
        <taxon>Bacillati</taxon>
        <taxon>Bacillota</taxon>
        <taxon>Bacilli</taxon>
        <taxon>Bacillales</taxon>
        <taxon>Staphylococcaceae</taxon>
        <taxon>Staphylococcus</taxon>
    </lineage>
</organism>
<name>D2JCX2_STAEP</name>
<gene>
    <name evidence="1" type="ORF">SAP024A_020</name>
</gene>
<evidence type="ECO:0000313" key="1">
    <source>
        <dbReference type="EMBL" id="ADA62585.1"/>
    </source>
</evidence>
<dbReference type="EMBL" id="GQ900469">
    <property type="protein sequence ID" value="ADA62585.1"/>
    <property type="molecule type" value="Genomic_DNA"/>
</dbReference>
<dbReference type="RefSeq" id="WP_002491162.1">
    <property type="nucleotide sequence ID" value="NZ_JAHXOW010000013.1"/>
</dbReference>
<protein>
    <submittedName>
        <fullName evidence="1">Uncharacterized protein</fullName>
    </submittedName>
</protein>
<proteinExistence type="predicted"/>
<sequence length="159" mass="19178">MGYKTKRILYIYKRLLSNHHVNVKHMAQFFNTNIRTIQRDIQDIKSFLNEQKQTVLYEKTTCNYYIAHQSVLDDDYIQTHATFEMTYQVYRQINKQYETYIVQKNRQTLKVMLAIPKTDAINICFMYRKSLRLISPETLVKEFSQELSQLQTNYILNTI</sequence>
<reference evidence="1" key="1">
    <citation type="submission" date="2009-08" db="EMBL/GenBank/DDBJ databases">
        <authorList>
            <person name="Gill J."/>
            <person name="Borman J."/>
            <person name="Shetty J."/>
            <person name="Hostetler J."/>
            <person name="Durkin S."/>
            <person name="Montgomery B."/>
        </authorList>
    </citation>
    <scope>NUCLEOTIDE SEQUENCE</scope>
    <source>
        <strain evidence="1">CDC19</strain>
        <plasmid evidence="1">SAP024A</plasmid>
    </source>
</reference>
<dbReference type="AlphaFoldDB" id="D2JCX2"/>